<name>A0ABN9A202_RANTA</name>
<sequence>MLTRARDVRAGTGPPEAGLRGAAGRGREQSRAERARRWRGARSSRAAVRSALPAGLPTAPAPARGLRPPSGHLAERPPLRRSPRAGPGMSAEGLRPPPAPPGARRP</sequence>
<dbReference type="Proteomes" id="UP001176941">
    <property type="component" value="Chromosome 8"/>
</dbReference>
<organism evidence="2 3">
    <name type="scientific">Rangifer tarandus platyrhynchus</name>
    <name type="common">Svalbard reindeer</name>
    <dbReference type="NCBI Taxonomy" id="3082113"/>
    <lineage>
        <taxon>Eukaryota</taxon>
        <taxon>Metazoa</taxon>
        <taxon>Chordata</taxon>
        <taxon>Craniata</taxon>
        <taxon>Vertebrata</taxon>
        <taxon>Euteleostomi</taxon>
        <taxon>Mammalia</taxon>
        <taxon>Eutheria</taxon>
        <taxon>Laurasiatheria</taxon>
        <taxon>Artiodactyla</taxon>
        <taxon>Ruminantia</taxon>
        <taxon>Pecora</taxon>
        <taxon>Cervidae</taxon>
        <taxon>Odocoileinae</taxon>
        <taxon>Rangifer</taxon>
    </lineage>
</organism>
<evidence type="ECO:0000256" key="1">
    <source>
        <dbReference type="SAM" id="MobiDB-lite"/>
    </source>
</evidence>
<feature type="region of interest" description="Disordered" evidence="1">
    <location>
        <begin position="1"/>
        <end position="106"/>
    </location>
</feature>
<feature type="compositionally biased region" description="Low complexity" evidence="1">
    <location>
        <begin position="43"/>
        <end position="69"/>
    </location>
</feature>
<feature type="compositionally biased region" description="Pro residues" evidence="1">
    <location>
        <begin position="95"/>
        <end position="106"/>
    </location>
</feature>
<reference evidence="2" key="1">
    <citation type="submission" date="2023-04" db="EMBL/GenBank/DDBJ databases">
        <authorList>
            <consortium name="ELIXIR-Norway"/>
        </authorList>
    </citation>
    <scope>NUCLEOTIDE SEQUENCE [LARGE SCALE GENOMIC DNA]</scope>
</reference>
<dbReference type="EMBL" id="OX459944">
    <property type="protein sequence ID" value="CAI9179021.1"/>
    <property type="molecule type" value="Genomic_DNA"/>
</dbReference>
<evidence type="ECO:0000313" key="2">
    <source>
        <dbReference type="EMBL" id="CAI9179021.1"/>
    </source>
</evidence>
<accession>A0ABN9A202</accession>
<gene>
    <name evidence="2" type="ORF">MRATA1EN1_LOCUS27983</name>
</gene>
<proteinExistence type="predicted"/>
<evidence type="ECO:0000313" key="3">
    <source>
        <dbReference type="Proteomes" id="UP001176941"/>
    </source>
</evidence>
<keyword evidence="3" id="KW-1185">Reference proteome</keyword>
<protein>
    <submittedName>
        <fullName evidence="2">Uncharacterized protein</fullName>
    </submittedName>
</protein>
<feature type="compositionally biased region" description="Basic and acidic residues" evidence="1">
    <location>
        <begin position="25"/>
        <end position="35"/>
    </location>
</feature>
<feature type="compositionally biased region" description="Low complexity" evidence="1">
    <location>
        <begin position="13"/>
        <end position="22"/>
    </location>
</feature>